<evidence type="ECO:0000313" key="3">
    <source>
        <dbReference type="Proteomes" id="UP000823775"/>
    </source>
</evidence>
<dbReference type="Proteomes" id="UP000823775">
    <property type="component" value="Unassembled WGS sequence"/>
</dbReference>
<sequence>MSTSKNSRKSVFDSPSTKGSTEPVVSPKTLSPVLIDNSFFAFIGDEAGVRKPLFGFPPTEESTNASVELSQKNKKRERPSKFGLEPCMFNDPLPAITTPPTNSVSLQGSIPYTTNQSEEVSTPTSKRSAVTPLPTDFVSPK</sequence>
<comment type="caution">
    <text evidence="2">The sequence shown here is derived from an EMBL/GenBank/DDBJ whole genome shotgun (WGS) entry which is preliminary data.</text>
</comment>
<feature type="region of interest" description="Disordered" evidence="1">
    <location>
        <begin position="51"/>
        <end position="141"/>
    </location>
</feature>
<protein>
    <submittedName>
        <fullName evidence="2">Uncharacterized protein</fullName>
    </submittedName>
</protein>
<evidence type="ECO:0000313" key="2">
    <source>
        <dbReference type="EMBL" id="MCD9644792.1"/>
    </source>
</evidence>
<feature type="compositionally biased region" description="Polar residues" evidence="1">
    <location>
        <begin position="60"/>
        <end position="70"/>
    </location>
</feature>
<reference evidence="2 3" key="1">
    <citation type="journal article" date="2021" name="BMC Genomics">
        <title>Datura genome reveals duplications of psychoactive alkaloid biosynthetic genes and high mutation rate following tissue culture.</title>
        <authorList>
            <person name="Rajewski A."/>
            <person name="Carter-House D."/>
            <person name="Stajich J."/>
            <person name="Litt A."/>
        </authorList>
    </citation>
    <scope>NUCLEOTIDE SEQUENCE [LARGE SCALE GENOMIC DNA]</scope>
    <source>
        <strain evidence="2">AR-01</strain>
    </source>
</reference>
<organism evidence="2 3">
    <name type="scientific">Datura stramonium</name>
    <name type="common">Jimsonweed</name>
    <name type="synonym">Common thornapple</name>
    <dbReference type="NCBI Taxonomy" id="4076"/>
    <lineage>
        <taxon>Eukaryota</taxon>
        <taxon>Viridiplantae</taxon>
        <taxon>Streptophyta</taxon>
        <taxon>Embryophyta</taxon>
        <taxon>Tracheophyta</taxon>
        <taxon>Spermatophyta</taxon>
        <taxon>Magnoliopsida</taxon>
        <taxon>eudicotyledons</taxon>
        <taxon>Gunneridae</taxon>
        <taxon>Pentapetalae</taxon>
        <taxon>asterids</taxon>
        <taxon>lamiids</taxon>
        <taxon>Solanales</taxon>
        <taxon>Solanaceae</taxon>
        <taxon>Solanoideae</taxon>
        <taxon>Datureae</taxon>
        <taxon>Datura</taxon>
    </lineage>
</organism>
<feature type="region of interest" description="Disordered" evidence="1">
    <location>
        <begin position="1"/>
        <end position="28"/>
    </location>
</feature>
<proteinExistence type="predicted"/>
<feature type="compositionally biased region" description="Polar residues" evidence="1">
    <location>
        <begin position="98"/>
        <end position="128"/>
    </location>
</feature>
<dbReference type="EMBL" id="JACEIK010004250">
    <property type="protein sequence ID" value="MCD9644792.1"/>
    <property type="molecule type" value="Genomic_DNA"/>
</dbReference>
<gene>
    <name evidence="2" type="ORF">HAX54_033240</name>
</gene>
<name>A0ABS8VD32_DATST</name>
<accession>A0ABS8VD32</accession>
<evidence type="ECO:0000256" key="1">
    <source>
        <dbReference type="SAM" id="MobiDB-lite"/>
    </source>
</evidence>
<keyword evidence="3" id="KW-1185">Reference proteome</keyword>